<organism evidence="2 3">
    <name type="scientific">Pisum sativum</name>
    <name type="common">Garden pea</name>
    <name type="synonym">Lathyrus oleraceus</name>
    <dbReference type="NCBI Taxonomy" id="3888"/>
    <lineage>
        <taxon>Eukaryota</taxon>
        <taxon>Viridiplantae</taxon>
        <taxon>Streptophyta</taxon>
        <taxon>Embryophyta</taxon>
        <taxon>Tracheophyta</taxon>
        <taxon>Spermatophyta</taxon>
        <taxon>Magnoliopsida</taxon>
        <taxon>eudicotyledons</taxon>
        <taxon>Gunneridae</taxon>
        <taxon>Pentapetalae</taxon>
        <taxon>rosids</taxon>
        <taxon>fabids</taxon>
        <taxon>Fabales</taxon>
        <taxon>Fabaceae</taxon>
        <taxon>Papilionoideae</taxon>
        <taxon>50 kb inversion clade</taxon>
        <taxon>NPAAA clade</taxon>
        <taxon>Hologalegina</taxon>
        <taxon>IRL clade</taxon>
        <taxon>Fabeae</taxon>
        <taxon>Lathyrus</taxon>
    </lineage>
</organism>
<keyword evidence="3" id="KW-1185">Reference proteome</keyword>
<gene>
    <name evidence="2" type="ORF">KIW84_031474</name>
</gene>
<evidence type="ECO:0000313" key="2">
    <source>
        <dbReference type="EMBL" id="KAI5425666.1"/>
    </source>
</evidence>
<sequence>MDIYEGEGLLYVQKAQLDKYRQELAAPSATTNMVQGEESQGASSHSTDNAQANNKTTTDDPTQANAYLAHQDQLHIPQELESQA</sequence>
<feature type="region of interest" description="Disordered" evidence="1">
    <location>
        <begin position="27"/>
        <end position="84"/>
    </location>
</feature>
<protein>
    <submittedName>
        <fullName evidence="2">Uncharacterized protein</fullName>
    </submittedName>
</protein>
<dbReference type="Gramene" id="Psat03G0147400-T1">
    <property type="protein sequence ID" value="KAI5425666.1"/>
    <property type="gene ID" value="KIW84_031474"/>
</dbReference>
<reference evidence="2 3" key="1">
    <citation type="journal article" date="2022" name="Nat. Genet.">
        <title>Improved pea reference genome and pan-genome highlight genomic features and evolutionary characteristics.</title>
        <authorList>
            <person name="Yang T."/>
            <person name="Liu R."/>
            <person name="Luo Y."/>
            <person name="Hu S."/>
            <person name="Wang D."/>
            <person name="Wang C."/>
            <person name="Pandey M.K."/>
            <person name="Ge S."/>
            <person name="Xu Q."/>
            <person name="Li N."/>
            <person name="Li G."/>
            <person name="Huang Y."/>
            <person name="Saxena R.K."/>
            <person name="Ji Y."/>
            <person name="Li M."/>
            <person name="Yan X."/>
            <person name="He Y."/>
            <person name="Liu Y."/>
            <person name="Wang X."/>
            <person name="Xiang C."/>
            <person name="Varshney R.K."/>
            <person name="Ding H."/>
            <person name="Gao S."/>
            <person name="Zong X."/>
        </authorList>
    </citation>
    <scope>NUCLEOTIDE SEQUENCE [LARGE SCALE GENOMIC DNA]</scope>
    <source>
        <strain evidence="2 3">cv. Zhongwan 6</strain>
    </source>
</reference>
<dbReference type="EMBL" id="JAMSHJ010000003">
    <property type="protein sequence ID" value="KAI5425666.1"/>
    <property type="molecule type" value="Genomic_DNA"/>
</dbReference>
<evidence type="ECO:0000313" key="3">
    <source>
        <dbReference type="Proteomes" id="UP001058974"/>
    </source>
</evidence>
<proteinExistence type="predicted"/>
<accession>A0A9D4XQQ0</accession>
<evidence type="ECO:0000256" key="1">
    <source>
        <dbReference type="SAM" id="MobiDB-lite"/>
    </source>
</evidence>
<feature type="compositionally biased region" description="Polar residues" evidence="1">
    <location>
        <begin position="28"/>
        <end position="65"/>
    </location>
</feature>
<dbReference type="Proteomes" id="UP001058974">
    <property type="component" value="Chromosome 3"/>
</dbReference>
<comment type="caution">
    <text evidence="2">The sequence shown here is derived from an EMBL/GenBank/DDBJ whole genome shotgun (WGS) entry which is preliminary data.</text>
</comment>
<name>A0A9D4XQQ0_PEA</name>
<dbReference type="AlphaFoldDB" id="A0A9D4XQQ0"/>